<evidence type="ECO:0000313" key="2">
    <source>
        <dbReference type="EMBL" id="WBP87308.1"/>
    </source>
</evidence>
<protein>
    <recommendedName>
        <fullName evidence="4">PE domain-containing protein</fullName>
    </recommendedName>
</protein>
<sequence length="189" mass="19170">MGEPTTTSGAGATPAGPTDPAATVGSTPYSLSTPWGGYGPLVSMGQTYGDANALVTAFGGQNVQIEIQTLTAFATKVEALLAAMEGSEAAPYKLEAQKLTRENFVSGKNPGAFPEAVDLNSAYSKVHSQLVKLHKDFTAQIQAMQKAVVQSAGSYGTSDENAAAAQNAVASSAGVTGPSGSARRDNANL</sequence>
<evidence type="ECO:0000313" key="3">
    <source>
        <dbReference type="Proteomes" id="UP001212821"/>
    </source>
</evidence>
<proteinExistence type="predicted"/>
<dbReference type="RefSeq" id="WP_270144626.1">
    <property type="nucleotide sequence ID" value="NZ_CP115450.1"/>
</dbReference>
<evidence type="ECO:0008006" key="4">
    <source>
        <dbReference type="Google" id="ProtNLM"/>
    </source>
</evidence>
<name>A0ABY7Q3S8_9ACTN</name>
<evidence type="ECO:0000256" key="1">
    <source>
        <dbReference type="SAM" id="MobiDB-lite"/>
    </source>
</evidence>
<keyword evidence="3" id="KW-1185">Reference proteome</keyword>
<gene>
    <name evidence="2" type="ORF">O1G21_16635</name>
</gene>
<reference evidence="3" key="1">
    <citation type="submission" date="2022-12" db="EMBL/GenBank/DDBJ databases">
        <authorList>
            <person name="Mo P."/>
        </authorList>
    </citation>
    <scope>NUCLEOTIDE SEQUENCE [LARGE SCALE GENOMIC DNA]</scope>
    <source>
        <strain evidence="3">HUAS 3-15</strain>
    </source>
</reference>
<dbReference type="Proteomes" id="UP001212821">
    <property type="component" value="Chromosome"/>
</dbReference>
<feature type="region of interest" description="Disordered" evidence="1">
    <location>
        <begin position="1"/>
        <end position="27"/>
    </location>
</feature>
<feature type="compositionally biased region" description="Low complexity" evidence="1">
    <location>
        <begin position="1"/>
        <end position="25"/>
    </location>
</feature>
<feature type="region of interest" description="Disordered" evidence="1">
    <location>
        <begin position="166"/>
        <end position="189"/>
    </location>
</feature>
<accession>A0ABY7Q3S8</accession>
<dbReference type="EMBL" id="CP115450">
    <property type="protein sequence ID" value="WBP87308.1"/>
    <property type="molecule type" value="Genomic_DNA"/>
</dbReference>
<organism evidence="2 3">
    <name type="scientific">Kitasatospora cathayae</name>
    <dbReference type="NCBI Taxonomy" id="3004092"/>
    <lineage>
        <taxon>Bacteria</taxon>
        <taxon>Bacillati</taxon>
        <taxon>Actinomycetota</taxon>
        <taxon>Actinomycetes</taxon>
        <taxon>Kitasatosporales</taxon>
        <taxon>Streptomycetaceae</taxon>
        <taxon>Kitasatospora</taxon>
    </lineage>
</organism>